<gene>
    <name evidence="4" type="ORF">FNX44_023270</name>
    <name evidence="2" type="ORF">H3146_12985</name>
    <name evidence="3" type="ORF">H3147_22090</name>
</gene>
<organism evidence="4 5">
    <name type="scientific">Streptomyces alkaliterrae</name>
    <dbReference type="NCBI Taxonomy" id="2213162"/>
    <lineage>
        <taxon>Bacteria</taxon>
        <taxon>Bacillati</taxon>
        <taxon>Actinomycetota</taxon>
        <taxon>Actinomycetes</taxon>
        <taxon>Kitasatosporales</taxon>
        <taxon>Streptomycetaceae</taxon>
        <taxon>Streptomyces</taxon>
    </lineage>
</organism>
<keyword evidence="1" id="KW-0732">Signal</keyword>
<evidence type="ECO:0000256" key="1">
    <source>
        <dbReference type="SAM" id="SignalP"/>
    </source>
</evidence>
<comment type="caution">
    <text evidence="4">The sequence shown here is derived from an EMBL/GenBank/DDBJ whole genome shotgun (WGS) entry which is preliminary data.</text>
</comment>
<reference evidence="2" key="3">
    <citation type="journal article" name="Syst. Appl. Microbiol.">
        <title>Streptomyces alkaliterrae sp. nov., isolated from an alkaline soil, and emended descriptions of Streptomyces alkaliphilus, Streptomyces calidiresistens and Streptomyces durbertensis.</title>
        <authorList>
            <person name="Swiecimska M."/>
            <person name="Golinska P."/>
            <person name="Nouioui I."/>
            <person name="Wypij M."/>
            <person name="Rai M."/>
            <person name="Sangal V."/>
            <person name="Goodfellow M."/>
        </authorList>
    </citation>
    <scope>NUCLEOTIDE SEQUENCE</scope>
    <source>
        <strain evidence="2">OF3</strain>
        <strain evidence="3">OF8</strain>
    </source>
</reference>
<dbReference type="RefSeq" id="WP_143650749.1">
    <property type="nucleotide sequence ID" value="NZ_JABJWZ010000099.1"/>
</dbReference>
<evidence type="ECO:0000313" key="4">
    <source>
        <dbReference type="EMBL" id="MQS04735.1"/>
    </source>
</evidence>
<keyword evidence="5" id="KW-1185">Reference proteome</keyword>
<name>A0A5P0YWS7_9ACTN</name>
<evidence type="ECO:0000313" key="5">
    <source>
        <dbReference type="Proteomes" id="UP000320857"/>
    </source>
</evidence>
<reference evidence="6 7" key="2">
    <citation type="submission" date="2020-05" db="EMBL/GenBank/DDBJ databases">
        <title>Classification of alakaliphilic streptomycetes isolated from an alkaline soil next to Lonar Crater, India and a proposal for the recognition of Streptomyces alkaliterrae sp. nov.</title>
        <authorList>
            <person name="Golinska P."/>
        </authorList>
    </citation>
    <scope>NUCLEOTIDE SEQUENCE [LARGE SCALE GENOMIC DNA]</scope>
    <source>
        <strain evidence="7">OF3</strain>
        <strain evidence="6">OF8</strain>
    </source>
</reference>
<protein>
    <recommendedName>
        <fullName evidence="8">Secreted protein</fullName>
    </recommendedName>
</protein>
<evidence type="ECO:0000313" key="6">
    <source>
        <dbReference type="Proteomes" id="UP000517765"/>
    </source>
</evidence>
<dbReference type="AlphaFoldDB" id="A0A5P0YWS7"/>
<evidence type="ECO:0000313" key="7">
    <source>
        <dbReference type="Proteomes" id="UP000525686"/>
    </source>
</evidence>
<evidence type="ECO:0000313" key="2">
    <source>
        <dbReference type="EMBL" id="MBB1254274.1"/>
    </source>
</evidence>
<sequence>MRKFARVFVSVVAAGALVAVLPTSAQAARGSFAYRVDGYGHVLNDPEDYRCYNTPGTAGEPSNHTDRVAVLHRGAGCADGAVVNFLEPGMRTGDVFGSVRFISR</sequence>
<dbReference type="Proteomes" id="UP000320857">
    <property type="component" value="Unassembled WGS sequence"/>
</dbReference>
<dbReference type="Proteomes" id="UP000525686">
    <property type="component" value="Unassembled WGS sequence"/>
</dbReference>
<feature type="chain" id="PRO_5036149101" description="Secreted protein" evidence="1">
    <location>
        <begin position="28"/>
        <end position="104"/>
    </location>
</feature>
<dbReference type="Proteomes" id="UP000517765">
    <property type="component" value="Unassembled WGS sequence"/>
</dbReference>
<evidence type="ECO:0000313" key="3">
    <source>
        <dbReference type="EMBL" id="MBB1261478.1"/>
    </source>
</evidence>
<proteinExistence type="predicted"/>
<dbReference type="EMBL" id="JABJWZ010000099">
    <property type="protein sequence ID" value="MBB1254274.1"/>
    <property type="molecule type" value="Genomic_DNA"/>
</dbReference>
<dbReference type="EMBL" id="JABJXA010000177">
    <property type="protein sequence ID" value="MBB1261478.1"/>
    <property type="molecule type" value="Genomic_DNA"/>
</dbReference>
<feature type="signal peptide" evidence="1">
    <location>
        <begin position="1"/>
        <end position="27"/>
    </location>
</feature>
<reference evidence="4 5" key="1">
    <citation type="submission" date="2019-10" db="EMBL/GenBank/DDBJ databases">
        <title>Streptomyces sp. nov., a novel actinobacterium isolated from alkaline environment.</title>
        <authorList>
            <person name="Golinska P."/>
        </authorList>
    </citation>
    <scope>NUCLEOTIDE SEQUENCE [LARGE SCALE GENOMIC DNA]</scope>
    <source>
        <strain evidence="4 5">OF1</strain>
    </source>
</reference>
<evidence type="ECO:0008006" key="8">
    <source>
        <dbReference type="Google" id="ProtNLM"/>
    </source>
</evidence>
<dbReference type="OrthoDB" id="4323442at2"/>
<accession>A0A5P0YWS7</accession>
<dbReference type="EMBL" id="VJYK02000342">
    <property type="protein sequence ID" value="MQS04735.1"/>
    <property type="molecule type" value="Genomic_DNA"/>
</dbReference>